<evidence type="ECO:0000313" key="2">
    <source>
        <dbReference type="Proteomes" id="UP001526337"/>
    </source>
</evidence>
<organism evidence="1 2">
    <name type="scientific">Gluconacetobacter entanii</name>
    <dbReference type="NCBI Taxonomy" id="108528"/>
    <lineage>
        <taxon>Bacteria</taxon>
        <taxon>Pseudomonadati</taxon>
        <taxon>Pseudomonadota</taxon>
        <taxon>Alphaproteobacteria</taxon>
        <taxon>Acetobacterales</taxon>
        <taxon>Acetobacteraceae</taxon>
        <taxon>Gluconacetobacter</taxon>
    </lineage>
</organism>
<protein>
    <submittedName>
        <fullName evidence="1">Uncharacterized protein</fullName>
    </submittedName>
</protein>
<name>A0ABT3K2E8_9PROT</name>
<dbReference type="EMBL" id="JANGSQ010000075">
    <property type="protein sequence ID" value="MCW4589371.1"/>
    <property type="molecule type" value="Genomic_DNA"/>
</dbReference>
<keyword evidence="2" id="KW-1185">Reference proteome</keyword>
<reference evidence="1 2" key="1">
    <citation type="submission" date="2022-07" db="EMBL/GenBank/DDBJ databases">
        <title>Genome stability of Gluconacetobacter entanii AV429.</title>
        <authorList>
            <person name="Trcek J."/>
            <person name="Cepec E."/>
        </authorList>
    </citation>
    <scope>NUCLEOTIDE SEQUENCE [LARGE SCALE GENOMIC DNA]</scope>
    <source>
        <strain evidence="1 2">AV429_2022</strain>
    </source>
</reference>
<dbReference type="Proteomes" id="UP001526337">
    <property type="component" value="Unassembled WGS sequence"/>
</dbReference>
<dbReference type="RefSeq" id="WP_171791423.1">
    <property type="nucleotide sequence ID" value="NZ_JABJWD010000095.1"/>
</dbReference>
<proteinExistence type="predicted"/>
<comment type="caution">
    <text evidence="1">The sequence shown here is derived from an EMBL/GenBank/DDBJ whole genome shotgun (WGS) entry which is preliminary data.</text>
</comment>
<accession>A0ABT3K2E8</accession>
<sequence>MNEKVHVQIGDLATGAQTVIDLATGRMQASSDDLNVLLDQTDTNMEMAVVALEGGDLPIAAACAEQAASCALLVAVAMRRMARDIPPVQERH</sequence>
<evidence type="ECO:0000313" key="1">
    <source>
        <dbReference type="EMBL" id="MCW4589371.1"/>
    </source>
</evidence>
<gene>
    <name evidence="1" type="ORF">NO263_02045</name>
</gene>